<dbReference type="EMBL" id="UFTF01000001">
    <property type="protein sequence ID" value="SUV45455.1"/>
    <property type="molecule type" value="Genomic_DNA"/>
</dbReference>
<evidence type="ECO:0000313" key="1">
    <source>
        <dbReference type="EMBL" id="SUV45455.1"/>
    </source>
</evidence>
<protein>
    <submittedName>
        <fullName evidence="1">Uncharacterized protein</fullName>
    </submittedName>
</protein>
<name>A0A380ZH06_BARDO</name>
<sequence length="58" mass="6602">MALFCTVETIELNLFKSSAMFLKFCKSGTSNVFIYKNIGPFTAQYSHDEVCIKEGEIR</sequence>
<evidence type="ECO:0000313" key="2">
    <source>
        <dbReference type="Proteomes" id="UP000254950"/>
    </source>
</evidence>
<organism evidence="1 2">
    <name type="scientific">Bartonella doshiae</name>
    <dbReference type="NCBI Taxonomy" id="33044"/>
    <lineage>
        <taxon>Bacteria</taxon>
        <taxon>Pseudomonadati</taxon>
        <taxon>Pseudomonadota</taxon>
        <taxon>Alphaproteobacteria</taxon>
        <taxon>Hyphomicrobiales</taxon>
        <taxon>Bartonellaceae</taxon>
        <taxon>Bartonella</taxon>
    </lineage>
</organism>
<reference evidence="1 2" key="1">
    <citation type="submission" date="2018-06" db="EMBL/GenBank/DDBJ databases">
        <authorList>
            <consortium name="Pathogen Informatics"/>
            <person name="Doyle S."/>
        </authorList>
    </citation>
    <scope>NUCLEOTIDE SEQUENCE [LARGE SCALE GENOMIC DNA]</scope>
    <source>
        <strain evidence="1 2">NCTC12862</strain>
    </source>
</reference>
<gene>
    <name evidence="1" type="ORF">NCTC12862_01193</name>
</gene>
<dbReference type="AlphaFoldDB" id="A0A380ZH06"/>
<proteinExistence type="predicted"/>
<accession>A0A380ZH06</accession>
<dbReference type="Proteomes" id="UP000254950">
    <property type="component" value="Unassembled WGS sequence"/>
</dbReference>